<evidence type="ECO:0000256" key="5">
    <source>
        <dbReference type="ARBA" id="ARBA00022801"/>
    </source>
</evidence>
<proteinExistence type="inferred from homology"/>
<comment type="catalytic activity">
    <reaction evidence="1 7">
        <text>an S-(2-hydroxyacyl)glutathione + H2O = a 2-hydroxy carboxylate + glutathione + H(+)</text>
        <dbReference type="Rhea" id="RHEA:21864"/>
        <dbReference type="ChEBI" id="CHEBI:15377"/>
        <dbReference type="ChEBI" id="CHEBI:15378"/>
        <dbReference type="ChEBI" id="CHEBI:57925"/>
        <dbReference type="ChEBI" id="CHEBI:58896"/>
        <dbReference type="ChEBI" id="CHEBI:71261"/>
        <dbReference type="EC" id="3.1.2.6"/>
    </reaction>
</comment>
<comment type="function">
    <text evidence="7">Thiolesterase that catalyzes the hydrolysis of S-D-lactoyl-glutathione to form glutathione and D-lactic acid.</text>
</comment>
<dbReference type="InterPro" id="IPR017782">
    <property type="entry name" value="Hydroxyacylglutathione_Hdrlase"/>
</dbReference>
<dbReference type="PIRSF" id="PIRSF005457">
    <property type="entry name" value="Glx"/>
    <property type="match status" value="1"/>
</dbReference>
<dbReference type="InterPro" id="IPR036866">
    <property type="entry name" value="RibonucZ/Hydroxyglut_hydro"/>
</dbReference>
<feature type="binding site" evidence="7">
    <location>
        <position position="59"/>
    </location>
    <ligand>
        <name>Zn(2+)</name>
        <dbReference type="ChEBI" id="CHEBI:29105"/>
        <label>2</label>
    </ligand>
</feature>
<dbReference type="RefSeq" id="WP_099642906.1">
    <property type="nucleotide sequence ID" value="NZ_NKHF01000068.1"/>
</dbReference>
<sequence length="255" mass="28628">MVQVDAIKAFDDNYIWVIKDPTHSTCWVVDPGDEKPVLDYLSQHNLTLEGILVTHHHWDHTDGIAPLLSCFPDLTVYGPKNGKYQGITQPLVEHDSIVLAGITLNVIATPGHTLDHICYVNNEIAFTGDTLFNAGCGRLFEGTPEHMWHSFSKLLTLPDTCQVYCTHEYTLANLTFAQAVEPNNHAIAHYHQQAQALRKANRRTVPTTIGQQKAINPFARAAQPDILSHTPKQFIQAKDTPEARFAALRKWKDNF</sequence>
<feature type="binding site" evidence="7">
    <location>
        <position position="112"/>
    </location>
    <ligand>
        <name>Zn(2+)</name>
        <dbReference type="ChEBI" id="CHEBI:29105"/>
        <label>1</label>
    </ligand>
</feature>
<evidence type="ECO:0000313" key="10">
    <source>
        <dbReference type="Proteomes" id="UP000228621"/>
    </source>
</evidence>
<dbReference type="SMART" id="SM00849">
    <property type="entry name" value="Lactamase_B"/>
    <property type="match status" value="1"/>
</dbReference>
<evidence type="ECO:0000313" key="9">
    <source>
        <dbReference type="EMBL" id="PCK30969.1"/>
    </source>
</evidence>
<dbReference type="Proteomes" id="UP000228621">
    <property type="component" value="Unassembled WGS sequence"/>
</dbReference>
<dbReference type="GO" id="GO:0004416">
    <property type="term" value="F:hydroxyacylglutathione hydrolase activity"/>
    <property type="evidence" value="ECO:0007669"/>
    <property type="project" value="UniProtKB-UniRule"/>
</dbReference>
<dbReference type="NCBIfam" id="TIGR03413">
    <property type="entry name" value="GSH_gloB"/>
    <property type="match status" value="1"/>
</dbReference>
<evidence type="ECO:0000259" key="8">
    <source>
        <dbReference type="SMART" id="SM00849"/>
    </source>
</evidence>
<feature type="binding site" evidence="7">
    <location>
        <position position="129"/>
    </location>
    <ligand>
        <name>Zn(2+)</name>
        <dbReference type="ChEBI" id="CHEBI:29105"/>
        <label>1</label>
    </ligand>
</feature>
<dbReference type="AlphaFoldDB" id="A0A2A5JNR1"/>
<dbReference type="OrthoDB" id="9802248at2"/>
<dbReference type="UniPathway" id="UPA00619">
    <property type="reaction ID" value="UER00676"/>
</dbReference>
<comment type="subunit">
    <text evidence="7">Monomer.</text>
</comment>
<feature type="binding site" evidence="7">
    <location>
        <position position="129"/>
    </location>
    <ligand>
        <name>Zn(2+)</name>
        <dbReference type="ChEBI" id="CHEBI:29105"/>
        <label>2</label>
    </ligand>
</feature>
<evidence type="ECO:0000256" key="3">
    <source>
        <dbReference type="ARBA" id="ARBA00006759"/>
    </source>
</evidence>
<dbReference type="PANTHER" id="PTHR43705:SF1">
    <property type="entry name" value="HYDROXYACYLGLUTATHIONE HYDROLASE GLOB"/>
    <property type="match status" value="1"/>
</dbReference>
<keyword evidence="10" id="KW-1185">Reference proteome</keyword>
<evidence type="ECO:0000256" key="4">
    <source>
        <dbReference type="ARBA" id="ARBA00022723"/>
    </source>
</evidence>
<dbReference type="Pfam" id="PF16123">
    <property type="entry name" value="HAGH_C"/>
    <property type="match status" value="1"/>
</dbReference>
<dbReference type="InterPro" id="IPR032282">
    <property type="entry name" value="HAGH_C"/>
</dbReference>
<dbReference type="Pfam" id="PF00753">
    <property type="entry name" value="Lactamase_B"/>
    <property type="match status" value="1"/>
</dbReference>
<comment type="caution">
    <text evidence="9">The sequence shown here is derived from an EMBL/GenBank/DDBJ whole genome shotgun (WGS) entry which is preliminary data.</text>
</comment>
<keyword evidence="6 7" id="KW-0862">Zinc</keyword>
<feature type="binding site" evidence="7">
    <location>
        <position position="55"/>
    </location>
    <ligand>
        <name>Zn(2+)</name>
        <dbReference type="ChEBI" id="CHEBI:29105"/>
        <label>1</label>
    </ligand>
</feature>
<protein>
    <recommendedName>
        <fullName evidence="7">Hydroxyacylglutathione hydrolase</fullName>
        <ecNumber evidence="7">3.1.2.6</ecNumber>
    </recommendedName>
    <alternativeName>
        <fullName evidence="7">Glyoxalase II</fullName>
        <shortName evidence="7">Glx II</shortName>
    </alternativeName>
</protein>
<comment type="similarity">
    <text evidence="3 7">Belongs to the metallo-beta-lactamase superfamily. Glyoxalase II family.</text>
</comment>
<comment type="pathway">
    <text evidence="2 7">Secondary metabolite metabolism; methylglyoxal degradation; (R)-lactate from methylglyoxal: step 2/2.</text>
</comment>
<feature type="binding site" evidence="7">
    <location>
        <position position="60"/>
    </location>
    <ligand>
        <name>Zn(2+)</name>
        <dbReference type="ChEBI" id="CHEBI:29105"/>
        <label>2</label>
    </ligand>
</feature>
<dbReference type="InterPro" id="IPR050110">
    <property type="entry name" value="Glyoxalase_II_hydrolase"/>
</dbReference>
<dbReference type="GO" id="GO:0019243">
    <property type="term" value="P:methylglyoxal catabolic process to D-lactate via S-lactoyl-glutathione"/>
    <property type="evidence" value="ECO:0007669"/>
    <property type="project" value="UniProtKB-UniRule"/>
</dbReference>
<gene>
    <name evidence="7 9" type="primary">gloB</name>
    <name evidence="9" type="ORF">CEX98_15210</name>
</gene>
<accession>A0A2A5JNR1</accession>
<dbReference type="EC" id="3.1.2.6" evidence="7"/>
<evidence type="ECO:0000256" key="1">
    <source>
        <dbReference type="ARBA" id="ARBA00001623"/>
    </source>
</evidence>
<organism evidence="9 10">
    <name type="scientific">Pseudoalteromonas piscicida</name>
    <dbReference type="NCBI Taxonomy" id="43662"/>
    <lineage>
        <taxon>Bacteria</taxon>
        <taxon>Pseudomonadati</taxon>
        <taxon>Pseudomonadota</taxon>
        <taxon>Gammaproteobacteria</taxon>
        <taxon>Alteromonadales</taxon>
        <taxon>Pseudoalteromonadaceae</taxon>
        <taxon>Pseudoalteromonas</taxon>
    </lineage>
</organism>
<dbReference type="HAMAP" id="MF_01374">
    <property type="entry name" value="Glyoxalase_2"/>
    <property type="match status" value="1"/>
</dbReference>
<dbReference type="Gene3D" id="3.60.15.10">
    <property type="entry name" value="Ribonuclease Z/Hydroxyacylglutathione hydrolase-like"/>
    <property type="match status" value="1"/>
</dbReference>
<evidence type="ECO:0000256" key="2">
    <source>
        <dbReference type="ARBA" id="ARBA00004963"/>
    </source>
</evidence>
<dbReference type="PANTHER" id="PTHR43705">
    <property type="entry name" value="HYDROXYACYLGLUTATHIONE HYDROLASE"/>
    <property type="match status" value="1"/>
</dbReference>
<dbReference type="InterPro" id="IPR001279">
    <property type="entry name" value="Metallo-B-lactamas"/>
</dbReference>
<dbReference type="EMBL" id="NKHF01000068">
    <property type="protein sequence ID" value="PCK30969.1"/>
    <property type="molecule type" value="Genomic_DNA"/>
</dbReference>
<comment type="cofactor">
    <cofactor evidence="7">
        <name>Zn(2+)</name>
        <dbReference type="ChEBI" id="CHEBI:29105"/>
    </cofactor>
    <text evidence="7">Binds 2 Zn(2+) ions per subunit.</text>
</comment>
<evidence type="ECO:0000256" key="6">
    <source>
        <dbReference type="ARBA" id="ARBA00022833"/>
    </source>
</evidence>
<feature type="domain" description="Metallo-beta-lactamase" evidence="8">
    <location>
        <begin position="12"/>
        <end position="167"/>
    </location>
</feature>
<dbReference type="SUPFAM" id="SSF56281">
    <property type="entry name" value="Metallo-hydrolase/oxidoreductase"/>
    <property type="match status" value="1"/>
</dbReference>
<reference evidence="10" key="1">
    <citation type="journal article" date="2019" name="Genome Announc.">
        <title>Draft Genome Sequence of Pseudoalteromonas piscicida Strain 36Y ROTHPW, an Hypersaline Seawater Isolate from the South Coast of Sonora, Mexico.</title>
        <authorList>
            <person name="Sanchez-Diaz R."/>
            <person name="Molina-Garza Z.J."/>
            <person name="Cruz-Suarez L.E."/>
            <person name="Selvin J."/>
            <person name="Kiran G.S."/>
            <person name="Ibarra-Gamez J.C."/>
            <person name="Gomez-Gil B."/>
            <person name="Galaviz-Silva L."/>
        </authorList>
    </citation>
    <scope>NUCLEOTIDE SEQUENCE [LARGE SCALE GENOMIC DNA]</scope>
    <source>
        <strain evidence="10">36Y_RITHPW</strain>
    </source>
</reference>
<feature type="binding site" evidence="7">
    <location>
        <position position="57"/>
    </location>
    <ligand>
        <name>Zn(2+)</name>
        <dbReference type="ChEBI" id="CHEBI:29105"/>
        <label>1</label>
    </ligand>
</feature>
<keyword evidence="5 7" id="KW-0378">Hydrolase</keyword>
<dbReference type="InterPro" id="IPR035680">
    <property type="entry name" value="Clx_II_MBL"/>
</dbReference>
<dbReference type="CDD" id="cd07723">
    <property type="entry name" value="hydroxyacylglutathione_hydrolase_MBL-fold"/>
    <property type="match status" value="1"/>
</dbReference>
<keyword evidence="4 7" id="KW-0479">Metal-binding</keyword>
<name>A0A2A5JNR1_PSEO7</name>
<dbReference type="GO" id="GO:0046872">
    <property type="term" value="F:metal ion binding"/>
    <property type="evidence" value="ECO:0007669"/>
    <property type="project" value="UniProtKB-KW"/>
</dbReference>
<evidence type="ECO:0000256" key="7">
    <source>
        <dbReference type="HAMAP-Rule" id="MF_01374"/>
    </source>
</evidence>
<feature type="binding site" evidence="7">
    <location>
        <position position="167"/>
    </location>
    <ligand>
        <name>Zn(2+)</name>
        <dbReference type="ChEBI" id="CHEBI:29105"/>
        <label>2</label>
    </ligand>
</feature>